<comment type="caution">
    <text evidence="1">The sequence shown here is derived from an EMBL/GenBank/DDBJ whole genome shotgun (WGS) entry which is preliminary data.</text>
</comment>
<keyword evidence="2" id="KW-1185">Reference proteome</keyword>
<dbReference type="Proteomes" id="UP000239899">
    <property type="component" value="Unassembled WGS sequence"/>
</dbReference>
<dbReference type="Gene3D" id="1.25.10.10">
    <property type="entry name" value="Leucine-rich Repeat Variant"/>
    <property type="match status" value="2"/>
</dbReference>
<evidence type="ECO:0000313" key="1">
    <source>
        <dbReference type="EMBL" id="PRW58507.1"/>
    </source>
</evidence>
<accession>A0A2P6TWT4</accession>
<dbReference type="InterPro" id="IPR011989">
    <property type="entry name" value="ARM-like"/>
</dbReference>
<dbReference type="OrthoDB" id="7537227at2759"/>
<name>A0A2P6TWT4_CHLSO</name>
<proteinExistence type="predicted"/>
<reference evidence="1 2" key="1">
    <citation type="journal article" date="2018" name="Plant J.">
        <title>Genome sequences of Chlorella sorokiniana UTEX 1602 and Micractinium conductrix SAG 241.80: implications to maltose excretion by a green alga.</title>
        <authorList>
            <person name="Arriola M.B."/>
            <person name="Velmurugan N."/>
            <person name="Zhang Y."/>
            <person name="Plunkett M.H."/>
            <person name="Hondzo H."/>
            <person name="Barney B.M."/>
        </authorList>
    </citation>
    <scope>NUCLEOTIDE SEQUENCE [LARGE SCALE GENOMIC DNA]</scope>
    <source>
        <strain evidence="2">UTEX 1602</strain>
    </source>
</reference>
<dbReference type="AlphaFoldDB" id="A0A2P6TWT4"/>
<sequence length="281" mass="28665">MSRKASLSAPSDGALSWQQVQVAIVALGEPATPQQLEQLHSLLDCFVRENEDPKASPHLRASAPDRLDALAALLGRADVAKLSPATQLAAVASMKILCRRQDVRQRCTQRVVDALAPLLDPASSGATAALASEAANAASNLCYEPINVGMVLRAQGVALLLRLLSSSWAEAHMNAAAALQTVSFQANGRAALLKAGAAATVLQRLSGSSDSRGDAGSGDGGAGAASTTEAKLLQRLVGTLHNLSSCAEGVLAMRQQGGVAAIARLLDSQHPGVAAAAADGE</sequence>
<gene>
    <name evidence="1" type="ORF">C2E21_3180</name>
</gene>
<organism evidence="1 2">
    <name type="scientific">Chlorella sorokiniana</name>
    <name type="common">Freshwater green alga</name>
    <dbReference type="NCBI Taxonomy" id="3076"/>
    <lineage>
        <taxon>Eukaryota</taxon>
        <taxon>Viridiplantae</taxon>
        <taxon>Chlorophyta</taxon>
        <taxon>core chlorophytes</taxon>
        <taxon>Trebouxiophyceae</taxon>
        <taxon>Chlorellales</taxon>
        <taxon>Chlorellaceae</taxon>
        <taxon>Chlorella clade</taxon>
        <taxon>Chlorella</taxon>
    </lineage>
</organism>
<dbReference type="EMBL" id="LHPG02000005">
    <property type="protein sequence ID" value="PRW58507.1"/>
    <property type="molecule type" value="Genomic_DNA"/>
</dbReference>
<evidence type="ECO:0000313" key="2">
    <source>
        <dbReference type="Proteomes" id="UP000239899"/>
    </source>
</evidence>
<dbReference type="InterPro" id="IPR016024">
    <property type="entry name" value="ARM-type_fold"/>
</dbReference>
<dbReference type="SUPFAM" id="SSF48371">
    <property type="entry name" value="ARM repeat"/>
    <property type="match status" value="1"/>
</dbReference>
<protein>
    <submittedName>
        <fullName evidence="1">ARM repeat-containing</fullName>
    </submittedName>
</protein>